<organism evidence="1">
    <name type="scientific">marine sediment metagenome</name>
    <dbReference type="NCBI Taxonomy" id="412755"/>
    <lineage>
        <taxon>unclassified sequences</taxon>
        <taxon>metagenomes</taxon>
        <taxon>ecological metagenomes</taxon>
    </lineage>
</organism>
<sequence>MNWYDKILFSEQLKIAGIPIKEDNNWDKVYIDLERKLGRKPESWEVQEVLNRKFDKSRILEPV</sequence>
<comment type="caution">
    <text evidence="1">The sequence shown here is derived from an EMBL/GenBank/DDBJ whole genome shotgun (WGS) entry which is preliminary data.</text>
</comment>
<name>A0A0F9N8R7_9ZZZZ</name>
<dbReference type="EMBL" id="LAZR01008587">
    <property type="protein sequence ID" value="KKM77807.1"/>
    <property type="molecule type" value="Genomic_DNA"/>
</dbReference>
<reference evidence="1" key="1">
    <citation type="journal article" date="2015" name="Nature">
        <title>Complex archaea that bridge the gap between prokaryotes and eukaryotes.</title>
        <authorList>
            <person name="Spang A."/>
            <person name="Saw J.H."/>
            <person name="Jorgensen S.L."/>
            <person name="Zaremba-Niedzwiedzka K."/>
            <person name="Martijn J."/>
            <person name="Lind A.E."/>
            <person name="van Eijk R."/>
            <person name="Schleper C."/>
            <person name="Guy L."/>
            <person name="Ettema T.J."/>
        </authorList>
    </citation>
    <scope>NUCLEOTIDE SEQUENCE</scope>
</reference>
<evidence type="ECO:0000313" key="1">
    <source>
        <dbReference type="EMBL" id="KKM77807.1"/>
    </source>
</evidence>
<gene>
    <name evidence="1" type="ORF">LCGC14_1366210</name>
</gene>
<accession>A0A0F9N8R7</accession>
<dbReference type="AlphaFoldDB" id="A0A0F9N8R7"/>
<protein>
    <submittedName>
        <fullName evidence="1">Uncharacterized protein</fullName>
    </submittedName>
</protein>
<proteinExistence type="predicted"/>